<comment type="domain">
    <text evidence="5">The PRC barrel domain binds ribosomal protein uS19.</text>
</comment>
<accession>A0A4V1C8P8</accession>
<evidence type="ECO:0000256" key="2">
    <source>
        <dbReference type="ARBA" id="ARBA00022517"/>
    </source>
</evidence>
<evidence type="ECO:0000256" key="5">
    <source>
        <dbReference type="HAMAP-Rule" id="MF_00014"/>
    </source>
</evidence>
<dbReference type="Proteomes" id="UP000296201">
    <property type="component" value="Chromosome"/>
</dbReference>
<evidence type="ECO:0000259" key="7">
    <source>
        <dbReference type="Pfam" id="PF24986"/>
    </source>
</evidence>
<name>A0A4V1C8P8_9GAMM</name>
<comment type="similarity">
    <text evidence="5">Belongs to the RimM family.</text>
</comment>
<dbReference type="GO" id="GO:0042274">
    <property type="term" value="P:ribosomal small subunit biogenesis"/>
    <property type="evidence" value="ECO:0007669"/>
    <property type="project" value="UniProtKB-UniRule"/>
</dbReference>
<keyword evidence="2 5" id="KW-0690">Ribosome biogenesis</keyword>
<evidence type="ECO:0000256" key="3">
    <source>
        <dbReference type="ARBA" id="ARBA00022552"/>
    </source>
</evidence>
<proteinExistence type="inferred from homology"/>
<feature type="domain" description="Ribosome maturation factor RimM PRC barrel" evidence="7">
    <location>
        <begin position="104"/>
        <end position="174"/>
    </location>
</feature>
<feature type="domain" description="RimM N-terminal" evidence="6">
    <location>
        <begin position="11"/>
        <end position="92"/>
    </location>
</feature>
<dbReference type="GO" id="GO:0005840">
    <property type="term" value="C:ribosome"/>
    <property type="evidence" value="ECO:0007669"/>
    <property type="project" value="InterPro"/>
</dbReference>
<evidence type="ECO:0000256" key="1">
    <source>
        <dbReference type="ARBA" id="ARBA00022490"/>
    </source>
</evidence>
<dbReference type="GO" id="GO:0043022">
    <property type="term" value="F:ribosome binding"/>
    <property type="evidence" value="ECO:0007669"/>
    <property type="project" value="InterPro"/>
</dbReference>
<evidence type="ECO:0000256" key="4">
    <source>
        <dbReference type="ARBA" id="ARBA00023186"/>
    </source>
</evidence>
<keyword evidence="3 5" id="KW-0698">rRNA processing</keyword>
<sequence>MSSKQDEKIILGQINGIYGVQGWVKIFSHTDPRQNILSYSPWLVKVKNEWRTFEVEDGRAQQGGKSVVAKLAGIDDRDFAREYIGCEIAILPEQLPATDEGFYWMQLIGCQVTNVEGEDLGQVTEIVETGAHDVLRVEKQAETGLISTLIPFVMETFILEVDVESKQIKVDWQLEDATES</sequence>
<keyword evidence="1 5" id="KW-0963">Cytoplasm</keyword>
<dbReference type="InterPro" id="IPR036976">
    <property type="entry name" value="RimM_N_sf"/>
</dbReference>
<dbReference type="Pfam" id="PF01782">
    <property type="entry name" value="RimM"/>
    <property type="match status" value="1"/>
</dbReference>
<dbReference type="HAMAP" id="MF_00014">
    <property type="entry name" value="Ribosome_mat_RimM"/>
    <property type="match status" value="1"/>
</dbReference>
<dbReference type="InterPro" id="IPR002676">
    <property type="entry name" value="RimM_N"/>
</dbReference>
<dbReference type="Gene3D" id="2.40.30.60">
    <property type="entry name" value="RimM"/>
    <property type="match status" value="1"/>
</dbReference>
<keyword evidence="9" id="KW-1185">Reference proteome</keyword>
<dbReference type="EMBL" id="CP032096">
    <property type="protein sequence ID" value="QBZ82654.1"/>
    <property type="molecule type" value="Genomic_DNA"/>
</dbReference>
<dbReference type="InterPro" id="IPR009000">
    <property type="entry name" value="Transl_B-barrel_sf"/>
</dbReference>
<organism evidence="8 9">
    <name type="scientific">Hydrogenovibrio crunogenus</name>
    <dbReference type="NCBI Taxonomy" id="39765"/>
    <lineage>
        <taxon>Bacteria</taxon>
        <taxon>Pseudomonadati</taxon>
        <taxon>Pseudomonadota</taxon>
        <taxon>Gammaproteobacteria</taxon>
        <taxon>Thiotrichales</taxon>
        <taxon>Piscirickettsiaceae</taxon>
        <taxon>Hydrogenovibrio</taxon>
    </lineage>
</organism>
<dbReference type="SUPFAM" id="SSF50447">
    <property type="entry name" value="Translation proteins"/>
    <property type="match status" value="1"/>
</dbReference>
<reference evidence="8 9" key="1">
    <citation type="submission" date="2018-08" db="EMBL/GenBank/DDBJ databases">
        <title>Horizontal acquisition of hydrogen conversion ability and other habitat adaptations in Hydrogenovibrio crunogenus strains.</title>
        <authorList>
            <person name="Gonnella G."/>
            <person name="Adam N."/>
            <person name="Perner M."/>
        </authorList>
    </citation>
    <scope>NUCLEOTIDE SEQUENCE [LARGE SCALE GENOMIC DNA]</scope>
    <source>
        <strain evidence="8 9">SP-41</strain>
    </source>
</reference>
<comment type="function">
    <text evidence="5">An accessory protein needed during the final step in the assembly of 30S ribosomal subunit, possibly for assembly of the head region. Essential for efficient processing of 16S rRNA. May be needed both before and after RbfA during the maturation of 16S rRNA. It has affinity for free ribosomal 30S subunits but not for 70S ribosomes.</text>
</comment>
<dbReference type="PANTHER" id="PTHR33692:SF1">
    <property type="entry name" value="RIBOSOME MATURATION FACTOR RIMM"/>
    <property type="match status" value="1"/>
</dbReference>
<evidence type="ECO:0000313" key="9">
    <source>
        <dbReference type="Proteomes" id="UP000296201"/>
    </source>
</evidence>
<gene>
    <name evidence="5 8" type="primary">rimM</name>
    <name evidence="8" type="ORF">GHNINEIG_00686</name>
</gene>
<dbReference type="PANTHER" id="PTHR33692">
    <property type="entry name" value="RIBOSOME MATURATION FACTOR RIMM"/>
    <property type="match status" value="1"/>
</dbReference>
<evidence type="ECO:0000259" key="6">
    <source>
        <dbReference type="Pfam" id="PF01782"/>
    </source>
</evidence>
<dbReference type="InterPro" id="IPR056792">
    <property type="entry name" value="PRC_RimM"/>
</dbReference>
<dbReference type="AlphaFoldDB" id="A0A4V1C8P8"/>
<dbReference type="InterPro" id="IPR011033">
    <property type="entry name" value="PRC_barrel-like_sf"/>
</dbReference>
<comment type="subcellular location">
    <subcellularLocation>
        <location evidence="5">Cytoplasm</location>
    </subcellularLocation>
</comment>
<keyword evidence="4 5" id="KW-0143">Chaperone</keyword>
<protein>
    <recommendedName>
        <fullName evidence="5">Ribosome maturation factor RimM</fullName>
    </recommendedName>
</protein>
<dbReference type="Pfam" id="PF24986">
    <property type="entry name" value="PRC_RimM"/>
    <property type="match status" value="1"/>
</dbReference>
<dbReference type="SUPFAM" id="SSF50346">
    <property type="entry name" value="PRC-barrel domain"/>
    <property type="match status" value="1"/>
</dbReference>
<dbReference type="Gene3D" id="2.30.30.240">
    <property type="entry name" value="PRC-barrel domain"/>
    <property type="match status" value="1"/>
</dbReference>
<comment type="subunit">
    <text evidence="5">Binds ribosomal protein uS19.</text>
</comment>
<dbReference type="NCBIfam" id="TIGR02273">
    <property type="entry name" value="16S_RimM"/>
    <property type="match status" value="1"/>
</dbReference>
<evidence type="ECO:0000313" key="8">
    <source>
        <dbReference type="EMBL" id="QBZ82654.1"/>
    </source>
</evidence>
<dbReference type="InterPro" id="IPR011961">
    <property type="entry name" value="RimM"/>
</dbReference>
<dbReference type="GO" id="GO:0005737">
    <property type="term" value="C:cytoplasm"/>
    <property type="evidence" value="ECO:0007669"/>
    <property type="project" value="UniProtKB-SubCell"/>
</dbReference>
<dbReference type="GO" id="GO:0006364">
    <property type="term" value="P:rRNA processing"/>
    <property type="evidence" value="ECO:0007669"/>
    <property type="project" value="UniProtKB-UniRule"/>
</dbReference>